<dbReference type="SMART" id="SM00155">
    <property type="entry name" value="PLDc"/>
    <property type="match status" value="2"/>
</dbReference>
<dbReference type="GO" id="GO:0032049">
    <property type="term" value="P:cardiolipin biosynthetic process"/>
    <property type="evidence" value="ECO:0007669"/>
    <property type="project" value="UniProtKB-ARBA"/>
</dbReference>
<dbReference type="PANTHER" id="PTHR21248:SF11">
    <property type="entry name" value="PLD PHOSPHODIESTERASE DOMAIN-CONTAINING PROTEIN"/>
    <property type="match status" value="1"/>
</dbReference>
<dbReference type="PANTHER" id="PTHR21248">
    <property type="entry name" value="CARDIOLIPIN SYNTHASE"/>
    <property type="match status" value="1"/>
</dbReference>
<keyword evidence="3" id="KW-1185">Reference proteome</keyword>
<dbReference type="EMBL" id="JAVRRD010000001">
    <property type="protein sequence ID" value="KAK5065018.1"/>
    <property type="molecule type" value="Genomic_DNA"/>
</dbReference>
<dbReference type="GeneID" id="89969075"/>
<dbReference type="GO" id="GO:0030572">
    <property type="term" value="F:phosphatidyltransferase activity"/>
    <property type="evidence" value="ECO:0007669"/>
    <property type="project" value="UniProtKB-ARBA"/>
</dbReference>
<gene>
    <name evidence="2" type="ORF">LTR84_000853</name>
</gene>
<feature type="domain" description="PLD phosphodiesterase" evidence="1">
    <location>
        <begin position="132"/>
        <end position="159"/>
    </location>
</feature>
<evidence type="ECO:0000259" key="1">
    <source>
        <dbReference type="PROSITE" id="PS50035"/>
    </source>
</evidence>
<dbReference type="AlphaFoldDB" id="A0AAV9NVF7"/>
<dbReference type="Proteomes" id="UP001358417">
    <property type="component" value="Unassembled WGS sequence"/>
</dbReference>
<dbReference type="RefSeq" id="XP_064712342.1">
    <property type="nucleotide sequence ID" value="XM_064844482.1"/>
</dbReference>
<dbReference type="CDD" id="cd00138">
    <property type="entry name" value="PLDc_SF"/>
    <property type="match status" value="1"/>
</dbReference>
<feature type="domain" description="PLD phosphodiesterase" evidence="1">
    <location>
        <begin position="363"/>
        <end position="390"/>
    </location>
</feature>
<reference evidence="2 3" key="1">
    <citation type="submission" date="2023-08" db="EMBL/GenBank/DDBJ databases">
        <title>Black Yeasts Isolated from many extreme environments.</title>
        <authorList>
            <person name="Coleine C."/>
            <person name="Stajich J.E."/>
            <person name="Selbmann L."/>
        </authorList>
    </citation>
    <scope>NUCLEOTIDE SEQUENCE [LARGE SCALE GENOMIC DNA]</scope>
    <source>
        <strain evidence="2 3">CCFEE 5792</strain>
    </source>
</reference>
<accession>A0AAV9NVF7</accession>
<evidence type="ECO:0000313" key="3">
    <source>
        <dbReference type="Proteomes" id="UP001358417"/>
    </source>
</evidence>
<evidence type="ECO:0000313" key="2">
    <source>
        <dbReference type="EMBL" id="KAK5065018.1"/>
    </source>
</evidence>
<dbReference type="PROSITE" id="PS50035">
    <property type="entry name" value="PLD"/>
    <property type="match status" value="2"/>
</dbReference>
<sequence length="421" mass="46780">MAEPGMGQTNHRASDSLEGRLLPDLDPSTLSVSTPLSLVVGTGFSVYKNSIIPAIKAAQKEVILVTCFWAKSETLTLINDALRHLSEKASASFSKISYGQNYPPATWSKLGLPQQDELPGLNITIKRKFFWPLGIIHSKYVIVDREIAVFPSCNVSWERWFEVAVSVCGPAVEDLLSFHMDFWDRGRPFPSMQSSPQQLNIGALVHQGPAVAVFSHLHVDTTLLPSPHTPSYLPNHLHPRSMLGNLPCFPGIPHSFPSTPLLSKTHHLLFTAKSSIIMLTPNLTEPVVINDLVQAMERGVDVHIWTNRKLMTMEQIVTAGTTTPRCVRNLAQRTRGYRGSLTTQFFDDVLGAQRVQEHAKELTPIKLHSKVTIVDGAKILLGSGNMDAASWKTSQELGIFFESKDLVDEFKKLWNYGPLDR</sequence>
<proteinExistence type="predicted"/>
<dbReference type="InterPro" id="IPR025202">
    <property type="entry name" value="PLD-like_dom"/>
</dbReference>
<comment type="caution">
    <text evidence="2">The sequence shown here is derived from an EMBL/GenBank/DDBJ whole genome shotgun (WGS) entry which is preliminary data.</text>
</comment>
<dbReference type="InterPro" id="IPR001736">
    <property type="entry name" value="PLipase_D/transphosphatidylase"/>
</dbReference>
<dbReference type="SUPFAM" id="SSF56024">
    <property type="entry name" value="Phospholipase D/nuclease"/>
    <property type="match status" value="2"/>
</dbReference>
<organism evidence="2 3">
    <name type="scientific">Exophiala bonariae</name>
    <dbReference type="NCBI Taxonomy" id="1690606"/>
    <lineage>
        <taxon>Eukaryota</taxon>
        <taxon>Fungi</taxon>
        <taxon>Dikarya</taxon>
        <taxon>Ascomycota</taxon>
        <taxon>Pezizomycotina</taxon>
        <taxon>Eurotiomycetes</taxon>
        <taxon>Chaetothyriomycetidae</taxon>
        <taxon>Chaetothyriales</taxon>
        <taxon>Herpotrichiellaceae</taxon>
        <taxon>Exophiala</taxon>
    </lineage>
</organism>
<name>A0AAV9NVF7_9EURO</name>
<dbReference type="Pfam" id="PF13091">
    <property type="entry name" value="PLDc_2"/>
    <property type="match status" value="1"/>
</dbReference>
<dbReference type="Gene3D" id="3.30.870.10">
    <property type="entry name" value="Endonuclease Chain A"/>
    <property type="match status" value="2"/>
</dbReference>
<protein>
    <recommendedName>
        <fullName evidence="1">PLD phosphodiesterase domain-containing protein</fullName>
    </recommendedName>
</protein>